<dbReference type="RefSeq" id="WP_349342695.1">
    <property type="nucleotide sequence ID" value="NZ_CP157802.1"/>
</dbReference>
<keyword evidence="2" id="KW-0805">Transcription regulation</keyword>
<evidence type="ECO:0000256" key="5">
    <source>
        <dbReference type="PROSITE-ProRule" id="PRU00169"/>
    </source>
</evidence>
<evidence type="ECO:0000256" key="1">
    <source>
        <dbReference type="ARBA" id="ARBA00022553"/>
    </source>
</evidence>
<feature type="domain" description="Response regulatory" evidence="7">
    <location>
        <begin position="3"/>
        <end position="119"/>
    </location>
</feature>
<proteinExistence type="predicted"/>
<dbReference type="InterPro" id="IPR000792">
    <property type="entry name" value="Tscrpt_reg_LuxR_C"/>
</dbReference>
<protein>
    <submittedName>
        <fullName evidence="8">Response regulator transcription factor</fullName>
    </submittedName>
</protein>
<keyword evidence="1 5" id="KW-0597">Phosphoprotein</keyword>
<dbReference type="PANTHER" id="PTHR43214">
    <property type="entry name" value="TWO-COMPONENT RESPONSE REGULATOR"/>
    <property type="match status" value="1"/>
</dbReference>
<dbReference type="PROSITE" id="PS50043">
    <property type="entry name" value="HTH_LUXR_2"/>
    <property type="match status" value="1"/>
</dbReference>
<dbReference type="SMART" id="SM00421">
    <property type="entry name" value="HTH_LUXR"/>
    <property type="match status" value="1"/>
</dbReference>
<keyword evidence="3" id="KW-0238">DNA-binding</keyword>
<dbReference type="Pfam" id="PF00196">
    <property type="entry name" value="GerE"/>
    <property type="match status" value="1"/>
</dbReference>
<feature type="modified residue" description="4-aspartylphosphate" evidence="5">
    <location>
        <position position="54"/>
    </location>
</feature>
<dbReference type="CDD" id="cd06170">
    <property type="entry name" value="LuxR_C_like"/>
    <property type="match status" value="1"/>
</dbReference>
<dbReference type="InterPro" id="IPR058245">
    <property type="entry name" value="NreC/VraR/RcsB-like_REC"/>
</dbReference>
<dbReference type="EMBL" id="CP157802">
    <property type="protein sequence ID" value="XBQ18932.1"/>
    <property type="molecule type" value="Genomic_DNA"/>
</dbReference>
<dbReference type="PROSITE" id="PS50110">
    <property type="entry name" value="RESPONSE_REGULATORY"/>
    <property type="match status" value="1"/>
</dbReference>
<dbReference type="Gene3D" id="3.40.50.2300">
    <property type="match status" value="1"/>
</dbReference>
<dbReference type="PANTHER" id="PTHR43214:SF41">
    <property type="entry name" value="NITRATE_NITRITE RESPONSE REGULATOR PROTEIN NARP"/>
    <property type="match status" value="1"/>
</dbReference>
<dbReference type="KEGG" id="mamm:ABNF92_15965"/>
<evidence type="ECO:0000259" key="7">
    <source>
        <dbReference type="PROSITE" id="PS50110"/>
    </source>
</evidence>
<keyword evidence="4" id="KW-0804">Transcription</keyword>
<dbReference type="GO" id="GO:0006355">
    <property type="term" value="P:regulation of DNA-templated transcription"/>
    <property type="evidence" value="ECO:0007669"/>
    <property type="project" value="InterPro"/>
</dbReference>
<evidence type="ECO:0000256" key="3">
    <source>
        <dbReference type="ARBA" id="ARBA00023125"/>
    </source>
</evidence>
<name>A0AAU7MN79_9GAMM</name>
<reference evidence="8" key="1">
    <citation type="submission" date="2024-05" db="EMBL/GenBank/DDBJ databases">
        <title>Draft Genome Sequences of Flagellimonas sp. MMG031 and Marinobacter sp. MMG032 Isolated from the dinoflagellate Symbiodinium pilosum.</title>
        <authorList>
            <person name="Shikuma N.J."/>
            <person name="Farrell M.V."/>
        </authorList>
    </citation>
    <scope>NUCLEOTIDE SEQUENCE</scope>
    <source>
        <strain evidence="8">MMG032</strain>
    </source>
</reference>
<accession>A0AAU7MN79</accession>
<dbReference type="PRINTS" id="PR00038">
    <property type="entry name" value="HTHLUXR"/>
</dbReference>
<dbReference type="SUPFAM" id="SSF46894">
    <property type="entry name" value="C-terminal effector domain of the bipartite response regulators"/>
    <property type="match status" value="1"/>
</dbReference>
<gene>
    <name evidence="8" type="ORF">ABNF92_15965</name>
</gene>
<dbReference type="InterPro" id="IPR001789">
    <property type="entry name" value="Sig_transdc_resp-reg_receiver"/>
</dbReference>
<feature type="domain" description="HTH luxR-type" evidence="6">
    <location>
        <begin position="143"/>
        <end position="208"/>
    </location>
</feature>
<dbReference type="InterPro" id="IPR016032">
    <property type="entry name" value="Sig_transdc_resp-reg_C-effctor"/>
</dbReference>
<dbReference type="AlphaFoldDB" id="A0AAU7MN79"/>
<evidence type="ECO:0000313" key="8">
    <source>
        <dbReference type="EMBL" id="XBQ18932.1"/>
    </source>
</evidence>
<dbReference type="Pfam" id="PF00072">
    <property type="entry name" value="Response_reg"/>
    <property type="match status" value="1"/>
</dbReference>
<dbReference type="GO" id="GO:0003677">
    <property type="term" value="F:DNA binding"/>
    <property type="evidence" value="ECO:0007669"/>
    <property type="project" value="UniProtKB-KW"/>
</dbReference>
<sequence length="210" mass="23060">MISVFVADDHSIVREGMRSLVSSAADMEVIGEASDGDKALDQVPKLGPSVFLMDMSMPGCSGLELIEKLCRRAPDTKILVLSMHREDHYAIRTIRAGARGFITKTRPPDELLDALRRVAKGDLYITQELANKLAMGALTGKSDEEPHTRMTKREYEIFLDLARGMTVGDIADKLCVSSKTVSTHKARLMEKLGAQSVPDLVRYALAEGLL</sequence>
<dbReference type="CDD" id="cd17535">
    <property type="entry name" value="REC_NarL-like"/>
    <property type="match status" value="1"/>
</dbReference>
<dbReference type="SUPFAM" id="SSF52172">
    <property type="entry name" value="CheY-like"/>
    <property type="match status" value="1"/>
</dbReference>
<dbReference type="PROSITE" id="PS00622">
    <property type="entry name" value="HTH_LUXR_1"/>
    <property type="match status" value="1"/>
</dbReference>
<dbReference type="SMART" id="SM00448">
    <property type="entry name" value="REC"/>
    <property type="match status" value="1"/>
</dbReference>
<dbReference type="InterPro" id="IPR039420">
    <property type="entry name" value="WalR-like"/>
</dbReference>
<evidence type="ECO:0000259" key="6">
    <source>
        <dbReference type="PROSITE" id="PS50043"/>
    </source>
</evidence>
<evidence type="ECO:0000256" key="2">
    <source>
        <dbReference type="ARBA" id="ARBA00023015"/>
    </source>
</evidence>
<dbReference type="GO" id="GO:0000160">
    <property type="term" value="P:phosphorelay signal transduction system"/>
    <property type="evidence" value="ECO:0007669"/>
    <property type="project" value="InterPro"/>
</dbReference>
<evidence type="ECO:0000256" key="4">
    <source>
        <dbReference type="ARBA" id="ARBA00023163"/>
    </source>
</evidence>
<dbReference type="InterPro" id="IPR011006">
    <property type="entry name" value="CheY-like_superfamily"/>
</dbReference>
<organism evidence="8">
    <name type="scientific">Marinobacter sp. MMG032</name>
    <dbReference type="NCBI Taxonomy" id="3158548"/>
    <lineage>
        <taxon>Bacteria</taxon>
        <taxon>Pseudomonadati</taxon>
        <taxon>Pseudomonadota</taxon>
        <taxon>Gammaproteobacteria</taxon>
        <taxon>Pseudomonadales</taxon>
        <taxon>Marinobacteraceae</taxon>
        <taxon>Marinobacter</taxon>
    </lineage>
</organism>